<feature type="domain" description="Mos1 transposase HTH" evidence="1">
    <location>
        <begin position="5"/>
        <end position="52"/>
    </location>
</feature>
<evidence type="ECO:0000313" key="2">
    <source>
        <dbReference type="EMBL" id="VDD78102.1"/>
    </source>
</evidence>
<evidence type="ECO:0000313" key="3">
    <source>
        <dbReference type="Proteomes" id="UP000267029"/>
    </source>
</evidence>
<evidence type="ECO:0000259" key="1">
    <source>
        <dbReference type="Pfam" id="PF17906"/>
    </source>
</evidence>
<sequence>MATGKYHIRQCILCELLREKKASKSRELICSALGANVVSYEMCNYWYKRFRSVVFFFAIRQSRCHHRRSTQEARKYNHFLPLEYSKYTMCATSWLRHHSASLPPNTPHDFTVTVA</sequence>
<dbReference type="AlphaFoldDB" id="A0A0R3UB06"/>
<keyword evidence="3" id="KW-1185">Reference proteome</keyword>
<dbReference type="Proteomes" id="UP000267029">
    <property type="component" value="Unassembled WGS sequence"/>
</dbReference>
<dbReference type="EMBL" id="UXSR01001278">
    <property type="protein sequence ID" value="VDD78102.1"/>
    <property type="molecule type" value="Genomic_DNA"/>
</dbReference>
<dbReference type="Pfam" id="PF17906">
    <property type="entry name" value="HTH_48"/>
    <property type="match status" value="1"/>
</dbReference>
<organism evidence="4">
    <name type="scientific">Mesocestoides corti</name>
    <name type="common">Flatworm</name>
    <dbReference type="NCBI Taxonomy" id="53468"/>
    <lineage>
        <taxon>Eukaryota</taxon>
        <taxon>Metazoa</taxon>
        <taxon>Spiralia</taxon>
        <taxon>Lophotrochozoa</taxon>
        <taxon>Platyhelminthes</taxon>
        <taxon>Cestoda</taxon>
        <taxon>Eucestoda</taxon>
        <taxon>Cyclophyllidea</taxon>
        <taxon>Mesocestoididae</taxon>
        <taxon>Mesocestoides</taxon>
    </lineage>
</organism>
<evidence type="ECO:0000313" key="4">
    <source>
        <dbReference type="WBParaSite" id="MCOS_0000410401-mRNA-1"/>
    </source>
</evidence>
<proteinExistence type="predicted"/>
<dbReference type="WBParaSite" id="MCOS_0000410401-mRNA-1">
    <property type="protein sequence ID" value="MCOS_0000410401-mRNA-1"/>
    <property type="gene ID" value="MCOS_0000410401"/>
</dbReference>
<dbReference type="Gene3D" id="1.10.10.1450">
    <property type="match status" value="1"/>
</dbReference>
<name>A0A0R3UB06_MESCO</name>
<reference evidence="4" key="1">
    <citation type="submission" date="2017-02" db="UniProtKB">
        <authorList>
            <consortium name="WormBaseParasite"/>
        </authorList>
    </citation>
    <scope>IDENTIFICATION</scope>
</reference>
<reference evidence="2 3" key="2">
    <citation type="submission" date="2018-10" db="EMBL/GenBank/DDBJ databases">
        <authorList>
            <consortium name="Pathogen Informatics"/>
        </authorList>
    </citation>
    <scope>NUCLEOTIDE SEQUENCE [LARGE SCALE GENOMIC DNA]</scope>
</reference>
<dbReference type="InterPro" id="IPR041426">
    <property type="entry name" value="Mos1_HTH"/>
</dbReference>
<gene>
    <name evidence="2" type="ORF">MCOS_LOCUS4105</name>
</gene>
<protein>
    <submittedName>
        <fullName evidence="4">HTH_48 domain-containing protein</fullName>
    </submittedName>
</protein>
<accession>A0A0R3UB06</accession>